<keyword evidence="3" id="KW-1185">Reference proteome</keyword>
<evidence type="ECO:0000313" key="3">
    <source>
        <dbReference type="Proteomes" id="UP000193560"/>
    </source>
</evidence>
<protein>
    <recommendedName>
        <fullName evidence="1">Heterokaryon incompatibility domain-containing protein</fullName>
    </recommendedName>
</protein>
<dbReference type="PANTHER" id="PTHR24148">
    <property type="entry name" value="ANKYRIN REPEAT DOMAIN-CONTAINING PROTEIN 39 HOMOLOG-RELATED"/>
    <property type="match status" value="1"/>
</dbReference>
<dbReference type="OrthoDB" id="2283534at2759"/>
<name>A0A1X2HZZ7_9FUNG</name>
<proteinExistence type="predicted"/>
<dbReference type="InterPro" id="IPR052895">
    <property type="entry name" value="HetReg/Transcr_Mod"/>
</dbReference>
<dbReference type="Proteomes" id="UP000193560">
    <property type="component" value="Unassembled WGS sequence"/>
</dbReference>
<dbReference type="AlphaFoldDB" id="A0A1X2HZZ7"/>
<organism evidence="2 3">
    <name type="scientific">Absidia repens</name>
    <dbReference type="NCBI Taxonomy" id="90262"/>
    <lineage>
        <taxon>Eukaryota</taxon>
        <taxon>Fungi</taxon>
        <taxon>Fungi incertae sedis</taxon>
        <taxon>Mucoromycota</taxon>
        <taxon>Mucoromycotina</taxon>
        <taxon>Mucoromycetes</taxon>
        <taxon>Mucorales</taxon>
        <taxon>Cunninghamellaceae</taxon>
        <taxon>Absidia</taxon>
    </lineage>
</organism>
<evidence type="ECO:0000259" key="1">
    <source>
        <dbReference type="Pfam" id="PF06985"/>
    </source>
</evidence>
<dbReference type="InterPro" id="IPR010730">
    <property type="entry name" value="HET"/>
</dbReference>
<dbReference type="Pfam" id="PF06985">
    <property type="entry name" value="HET"/>
    <property type="match status" value="1"/>
</dbReference>
<evidence type="ECO:0000313" key="2">
    <source>
        <dbReference type="EMBL" id="ORZ06405.1"/>
    </source>
</evidence>
<dbReference type="PANTHER" id="PTHR24148:SF73">
    <property type="entry name" value="HET DOMAIN PROTEIN (AFU_ORTHOLOGUE AFUA_8G01020)"/>
    <property type="match status" value="1"/>
</dbReference>
<gene>
    <name evidence="2" type="ORF">BCR42DRAFT_496279</name>
</gene>
<feature type="domain" description="Heterokaryon incompatibility" evidence="1">
    <location>
        <begin position="49"/>
        <end position="141"/>
    </location>
</feature>
<comment type="caution">
    <text evidence="2">The sequence shown here is derived from an EMBL/GenBank/DDBJ whole genome shotgun (WGS) entry which is preliminary data.</text>
</comment>
<sequence>MTVEDHVEQVSKELHEQPFQVILIDLAKTFQERKIQCVEKPLEEDELSFVALSYRWGEVQETAIDIQLDYLATITSFDLDNLYHLCEMMAQEPDLQSINYVWVDAICVDQANYERRKATIHQMSNIYEKATYILAVPDLHKRHVQSISEAHFEMVWYIETHNDYIYHLLHESKDTLDELDNAFLSNIGAPDDPAIRQQLLENTDYFADGFTSFRPSDWPYNSMEILDKAYQESQVSGADTTAGNNNNDDSDYQRWLDGGDTSNQETSCPLMPITSQGRMESSWRQQIYERNIGIRGGVKFMADLIRDWSSRVWVISEYHIAKKKNNLKYWFIALSEQSARLPDNVAFFRFDFDDPAFSSYLQTYPGAASYIVHMHLHDTLIKQLTTQSFLQMMLKSKASKHEDRFYAILPQSKYISKISQVSDWQLHSMVDVKLKLFEIMDTNDKVNLLFMSGVHDTKTQGDTLPTFATSIYSWDSHFLSYTGSPYNIDFDDDYITLRYQQDANLHYLQLIPAEYYIGWRSETTNMDYYDAKVAKARKTKLFKYNDHDDDDEDDHHHGFTMDIVALTPVAKQSGIDDSDVRIHLIGSFAENKWLLSSAYDGGIEWEHHYNEDKTTIFNIY</sequence>
<accession>A0A1X2HZZ7</accession>
<dbReference type="EMBL" id="MCGE01000039">
    <property type="protein sequence ID" value="ORZ06405.1"/>
    <property type="molecule type" value="Genomic_DNA"/>
</dbReference>
<reference evidence="2 3" key="1">
    <citation type="submission" date="2016-07" db="EMBL/GenBank/DDBJ databases">
        <title>Pervasive Adenine N6-methylation of Active Genes in Fungi.</title>
        <authorList>
            <consortium name="DOE Joint Genome Institute"/>
            <person name="Mondo S.J."/>
            <person name="Dannebaum R.O."/>
            <person name="Kuo R.C."/>
            <person name="Labutti K."/>
            <person name="Haridas S."/>
            <person name="Kuo A."/>
            <person name="Salamov A."/>
            <person name="Ahrendt S.R."/>
            <person name="Lipzen A."/>
            <person name="Sullivan W."/>
            <person name="Andreopoulos W.B."/>
            <person name="Clum A."/>
            <person name="Lindquist E."/>
            <person name="Daum C."/>
            <person name="Ramamoorthy G.K."/>
            <person name="Gryganskyi A."/>
            <person name="Culley D."/>
            <person name="Magnuson J.K."/>
            <person name="James T.Y."/>
            <person name="O'Malley M.A."/>
            <person name="Stajich J.E."/>
            <person name="Spatafora J.W."/>
            <person name="Visel A."/>
            <person name="Grigoriev I.V."/>
        </authorList>
    </citation>
    <scope>NUCLEOTIDE SEQUENCE [LARGE SCALE GENOMIC DNA]</scope>
    <source>
        <strain evidence="2 3">NRRL 1336</strain>
    </source>
</reference>